<evidence type="ECO:0000256" key="1">
    <source>
        <dbReference type="ARBA" id="ARBA00011063"/>
    </source>
</evidence>
<feature type="active site" description="Nucleophile" evidence="5">
    <location>
        <position position="12"/>
    </location>
</feature>
<gene>
    <name evidence="7" type="ORF">CLV82_2357</name>
</gene>
<evidence type="ECO:0000256" key="3">
    <source>
        <dbReference type="ARBA" id="ARBA00022801"/>
    </source>
</evidence>
<evidence type="ECO:0000313" key="8">
    <source>
        <dbReference type="Proteomes" id="UP000295468"/>
    </source>
</evidence>
<comment type="caution">
    <text evidence="7">The sequence shown here is derived from an EMBL/GenBank/DDBJ whole genome shotgun (WGS) entry which is preliminary data.</text>
</comment>
<evidence type="ECO:0000256" key="4">
    <source>
        <dbReference type="ARBA" id="ARBA00022912"/>
    </source>
</evidence>
<feature type="domain" description="Phosphotyrosine protein phosphatase I" evidence="6">
    <location>
        <begin position="6"/>
        <end position="151"/>
    </location>
</feature>
<dbReference type="EC" id="3.1.3.48" evidence="2"/>
<keyword evidence="3" id="KW-0378">Hydrolase</keyword>
<evidence type="ECO:0000313" key="7">
    <source>
        <dbReference type="EMBL" id="TDQ31648.1"/>
    </source>
</evidence>
<feature type="active site" evidence="5">
    <location>
        <position position="18"/>
    </location>
</feature>
<dbReference type="InterPro" id="IPR023485">
    <property type="entry name" value="Ptyr_pPase"/>
</dbReference>
<feature type="active site" description="Proton donor" evidence="5">
    <location>
        <position position="125"/>
    </location>
</feature>
<dbReference type="PANTHER" id="PTHR11717">
    <property type="entry name" value="LOW MOLECULAR WEIGHT PROTEIN TYROSINE PHOSPHATASE"/>
    <property type="match status" value="1"/>
</dbReference>
<keyword evidence="8" id="KW-1185">Reference proteome</keyword>
<dbReference type="PRINTS" id="PR00719">
    <property type="entry name" value="LMWPTPASE"/>
</dbReference>
<dbReference type="SUPFAM" id="SSF52788">
    <property type="entry name" value="Phosphotyrosine protein phosphatases I"/>
    <property type="match status" value="1"/>
</dbReference>
<dbReference type="OrthoDB" id="9784339at2"/>
<evidence type="ECO:0000259" key="6">
    <source>
        <dbReference type="SMART" id="SM00226"/>
    </source>
</evidence>
<dbReference type="Gene3D" id="3.40.50.2300">
    <property type="match status" value="1"/>
</dbReference>
<dbReference type="Pfam" id="PF01451">
    <property type="entry name" value="LMWPc"/>
    <property type="match status" value="1"/>
</dbReference>
<comment type="similarity">
    <text evidence="1">Belongs to the low molecular weight phosphotyrosine protein phosphatase family.</text>
</comment>
<dbReference type="RefSeq" id="WP_133644454.1">
    <property type="nucleotide sequence ID" value="NZ_SNYI01000002.1"/>
</dbReference>
<dbReference type="Proteomes" id="UP000295468">
    <property type="component" value="Unassembled WGS sequence"/>
</dbReference>
<dbReference type="GO" id="GO:0004725">
    <property type="term" value="F:protein tyrosine phosphatase activity"/>
    <property type="evidence" value="ECO:0007669"/>
    <property type="project" value="UniProtKB-EC"/>
</dbReference>
<dbReference type="InterPro" id="IPR050438">
    <property type="entry name" value="LMW_PTPase"/>
</dbReference>
<dbReference type="InterPro" id="IPR017867">
    <property type="entry name" value="Tyr_phospatase_low_mol_wt"/>
</dbReference>
<dbReference type="AlphaFoldDB" id="A0A4R6TNX3"/>
<dbReference type="EMBL" id="SNYI01000002">
    <property type="protein sequence ID" value="TDQ31648.1"/>
    <property type="molecule type" value="Genomic_DNA"/>
</dbReference>
<evidence type="ECO:0000256" key="2">
    <source>
        <dbReference type="ARBA" id="ARBA00013064"/>
    </source>
</evidence>
<proteinExistence type="inferred from homology"/>
<dbReference type="CDD" id="cd16343">
    <property type="entry name" value="LMWPTP"/>
    <property type="match status" value="1"/>
</dbReference>
<name>A0A4R6TNX3_9FLAO</name>
<evidence type="ECO:0000256" key="5">
    <source>
        <dbReference type="PIRSR" id="PIRSR617867-1"/>
    </source>
</evidence>
<organism evidence="7 8">
    <name type="scientific">Zeaxanthinibacter enoshimensis</name>
    <dbReference type="NCBI Taxonomy" id="392009"/>
    <lineage>
        <taxon>Bacteria</taxon>
        <taxon>Pseudomonadati</taxon>
        <taxon>Bacteroidota</taxon>
        <taxon>Flavobacteriia</taxon>
        <taxon>Flavobacteriales</taxon>
        <taxon>Flavobacteriaceae</taxon>
        <taxon>Zeaxanthinibacter</taxon>
    </lineage>
</organism>
<dbReference type="SMART" id="SM00226">
    <property type="entry name" value="LMWPc"/>
    <property type="match status" value="1"/>
</dbReference>
<reference evidence="7 8" key="1">
    <citation type="submission" date="2019-03" db="EMBL/GenBank/DDBJ databases">
        <title>Genomic Encyclopedia of Archaeal and Bacterial Type Strains, Phase II (KMG-II): from individual species to whole genera.</title>
        <authorList>
            <person name="Goeker M."/>
        </authorList>
    </citation>
    <scope>NUCLEOTIDE SEQUENCE [LARGE SCALE GENOMIC DNA]</scope>
    <source>
        <strain evidence="7 8">DSM 18435</strain>
    </source>
</reference>
<sequence>MNEPPIRILMVCLGNICRSPLAEGILKEMADPEKIMVESAGTAGYHVGNPPDPRSVSIASKYGIDISTQRCRKFGPSDFEEFDLILAMDRSNYRNILQLANGEHHYAKVRLLMEELPDGPDEVPDPYYGGQDGFENVFQLVSRACKALLNRLENEKKDV</sequence>
<protein>
    <recommendedName>
        <fullName evidence="2">protein-tyrosine-phosphatase</fullName>
        <ecNumber evidence="2">3.1.3.48</ecNumber>
    </recommendedName>
</protein>
<keyword evidence="4" id="KW-0904">Protein phosphatase</keyword>
<accession>A0A4R6TNX3</accession>
<dbReference type="InterPro" id="IPR036196">
    <property type="entry name" value="Ptyr_pPase_sf"/>
</dbReference>
<dbReference type="PANTHER" id="PTHR11717:SF7">
    <property type="entry name" value="LOW MOLECULAR WEIGHT PHOSPHOTYROSINE PROTEIN PHOSPHATASE"/>
    <property type="match status" value="1"/>
</dbReference>